<accession>A0AA42IHK5</accession>
<sequence>MSGQQFPNQIKAGTTFKFSLNLTAYPASDWIIHAYLRGAHAIDMQAEPQGNMHIFNISALVTKEYKAGHYGYSLRAIHTETGEVDELEAGAVEIKADLAAISTSQDLRSHARKTLDAIEATIEGRASLDQERYRINNRELYRTPLETLKKLRDQYRAEVSREEAKLSGKSMFGKTLRVRLG</sequence>
<protein>
    <submittedName>
        <fullName evidence="1">Uncharacterized protein</fullName>
    </submittedName>
</protein>
<dbReference type="RefSeq" id="WP_119064361.1">
    <property type="nucleotide sequence ID" value="NZ_JAOCDR010000045.1"/>
</dbReference>
<evidence type="ECO:0000313" key="2">
    <source>
        <dbReference type="Proteomes" id="UP001161099"/>
    </source>
</evidence>
<name>A0AA42IHK5_ACIJO</name>
<gene>
    <name evidence="1" type="ORF">N5D11_13995</name>
</gene>
<dbReference type="EMBL" id="JAOCDR010000045">
    <property type="protein sequence ID" value="MDH0657210.1"/>
    <property type="molecule type" value="Genomic_DNA"/>
</dbReference>
<dbReference type="AlphaFoldDB" id="A0AA42IHK5"/>
<organism evidence="1 2">
    <name type="scientific">Acinetobacter johnsonii</name>
    <dbReference type="NCBI Taxonomy" id="40214"/>
    <lineage>
        <taxon>Bacteria</taxon>
        <taxon>Pseudomonadati</taxon>
        <taxon>Pseudomonadota</taxon>
        <taxon>Gammaproteobacteria</taxon>
        <taxon>Moraxellales</taxon>
        <taxon>Moraxellaceae</taxon>
        <taxon>Acinetobacter</taxon>
    </lineage>
</organism>
<comment type="caution">
    <text evidence="1">The sequence shown here is derived from an EMBL/GenBank/DDBJ whole genome shotgun (WGS) entry which is preliminary data.</text>
</comment>
<proteinExistence type="predicted"/>
<evidence type="ECO:0000313" key="1">
    <source>
        <dbReference type="EMBL" id="MDH0657210.1"/>
    </source>
</evidence>
<reference evidence="1" key="1">
    <citation type="submission" date="2022-09" db="EMBL/GenBank/DDBJ databases">
        <title>Intensive care unit water sources are persistently colonized with multi-drug resistant bacteria and are the site of extensive horizontal gene transfer of antibiotic resistance genes.</title>
        <authorList>
            <person name="Diorio-Toth L."/>
        </authorList>
    </citation>
    <scope>NUCLEOTIDE SEQUENCE</scope>
    <source>
        <strain evidence="1">GD03851</strain>
    </source>
</reference>
<dbReference type="Proteomes" id="UP001161099">
    <property type="component" value="Unassembled WGS sequence"/>
</dbReference>